<accession>A0ABT9G769</accession>
<keyword evidence="5 6" id="KW-0472">Membrane</keyword>
<dbReference type="EMBL" id="JAUZEE010000009">
    <property type="protein sequence ID" value="MDP4302102.1"/>
    <property type="molecule type" value="Genomic_DNA"/>
</dbReference>
<organism evidence="7 8">
    <name type="scientific">Leptothrix discophora</name>
    <dbReference type="NCBI Taxonomy" id="89"/>
    <lineage>
        <taxon>Bacteria</taxon>
        <taxon>Pseudomonadati</taxon>
        <taxon>Pseudomonadota</taxon>
        <taxon>Betaproteobacteria</taxon>
        <taxon>Burkholderiales</taxon>
        <taxon>Sphaerotilaceae</taxon>
        <taxon>Leptothrix</taxon>
    </lineage>
</organism>
<feature type="transmembrane region" description="Helical" evidence="6">
    <location>
        <begin position="124"/>
        <end position="143"/>
    </location>
</feature>
<feature type="transmembrane region" description="Helical" evidence="6">
    <location>
        <begin position="43"/>
        <end position="61"/>
    </location>
</feature>
<evidence type="ECO:0000256" key="4">
    <source>
        <dbReference type="ARBA" id="ARBA00022989"/>
    </source>
</evidence>
<keyword evidence="8" id="KW-1185">Reference proteome</keyword>
<evidence type="ECO:0000256" key="6">
    <source>
        <dbReference type="SAM" id="Phobius"/>
    </source>
</evidence>
<evidence type="ECO:0000256" key="3">
    <source>
        <dbReference type="ARBA" id="ARBA00022692"/>
    </source>
</evidence>
<dbReference type="InterPro" id="IPR022791">
    <property type="entry name" value="L-PG_synthase/AglD"/>
</dbReference>
<dbReference type="Pfam" id="PF03706">
    <property type="entry name" value="LPG_synthase_TM"/>
    <property type="match status" value="1"/>
</dbReference>
<evidence type="ECO:0000256" key="1">
    <source>
        <dbReference type="ARBA" id="ARBA00004651"/>
    </source>
</evidence>
<comment type="subcellular location">
    <subcellularLocation>
        <location evidence="1">Cell membrane</location>
        <topology evidence="1">Multi-pass membrane protein</topology>
    </subcellularLocation>
</comment>
<dbReference type="Proteomes" id="UP001235760">
    <property type="component" value="Unassembled WGS sequence"/>
</dbReference>
<comment type="caution">
    <text evidence="7">The sequence shown here is derived from an EMBL/GenBank/DDBJ whole genome shotgun (WGS) entry which is preliminary data.</text>
</comment>
<evidence type="ECO:0000313" key="8">
    <source>
        <dbReference type="Proteomes" id="UP001235760"/>
    </source>
</evidence>
<feature type="transmembrane region" description="Helical" evidence="6">
    <location>
        <begin position="149"/>
        <end position="170"/>
    </location>
</feature>
<gene>
    <name evidence="7" type="ORF">Q8X39_15805</name>
</gene>
<name>A0ABT9G769_LEPDI</name>
<reference evidence="7 8" key="1">
    <citation type="submission" date="2023-08" db="EMBL/GenBank/DDBJ databases">
        <authorList>
            <person name="Roldan D.M."/>
            <person name="Menes R.J."/>
        </authorList>
    </citation>
    <scope>NUCLEOTIDE SEQUENCE [LARGE SCALE GENOMIC DNA]</scope>
    <source>
        <strain evidence="7 8">CCM 2812</strain>
    </source>
</reference>
<keyword evidence="4 6" id="KW-1133">Transmembrane helix</keyword>
<evidence type="ECO:0000313" key="7">
    <source>
        <dbReference type="EMBL" id="MDP4302102.1"/>
    </source>
</evidence>
<evidence type="ECO:0000256" key="5">
    <source>
        <dbReference type="ARBA" id="ARBA00023136"/>
    </source>
</evidence>
<keyword evidence="3 6" id="KW-0812">Transmembrane</keyword>
<dbReference type="RefSeq" id="WP_305750644.1">
    <property type="nucleotide sequence ID" value="NZ_JAUZEE010000009.1"/>
</dbReference>
<evidence type="ECO:0000256" key="2">
    <source>
        <dbReference type="ARBA" id="ARBA00022475"/>
    </source>
</evidence>
<keyword evidence="2" id="KW-1003">Cell membrane</keyword>
<proteinExistence type="predicted"/>
<feature type="transmembrane region" description="Helical" evidence="6">
    <location>
        <begin position="253"/>
        <end position="276"/>
    </location>
</feature>
<protein>
    <submittedName>
        <fullName evidence="7">Uncharacterized protein</fullName>
    </submittedName>
</protein>
<sequence>MNLSPARRRLVGLLLASVAVVAGFAWALHGLDLATLAERVRALPTGLWLLAALTVLASHALRATRLHAEWQVRTGADWAACLRLCLLHNAAVLLLPLRSGELGYGLWLQQRWGVGWKASSASLLWMRLQDVIVLLALTGAAWFAPSPWLALVAPVGLAVLHAAFASITGLGRQHRIAWLCATANWSLRLAVVGALLAELTGLTLAATLRGALGGEWAAVLPLQAPGGLGTYEAGVWAGLNTLAAGRAVAIDQVVAAALIVHLFWLAVSLLAAWPALLLDGDRAPLPDPTP</sequence>